<comment type="caution">
    <text evidence="1">The sequence shown here is derived from an EMBL/GenBank/DDBJ whole genome shotgun (WGS) entry which is preliminary data.</text>
</comment>
<sequence>MIHVPPPDQEDFDTLDALLAEALDGADQRRIALLTRMFMMTLDTSRDADVDRMRQDGAPPVYRA</sequence>
<gene>
    <name evidence="1" type="ORF">ABS770_00035</name>
</gene>
<name>A0ABV1QVN5_9HYPH</name>
<evidence type="ECO:0008006" key="3">
    <source>
        <dbReference type="Google" id="ProtNLM"/>
    </source>
</evidence>
<keyword evidence="2" id="KW-1185">Reference proteome</keyword>
<dbReference type="EMBL" id="JBELQD010000001">
    <property type="protein sequence ID" value="MER2286630.1"/>
    <property type="molecule type" value="Genomic_DNA"/>
</dbReference>
<organism evidence="1 2">
    <name type="scientific">Methylobacterium brachiatum</name>
    <dbReference type="NCBI Taxonomy" id="269660"/>
    <lineage>
        <taxon>Bacteria</taxon>
        <taxon>Pseudomonadati</taxon>
        <taxon>Pseudomonadota</taxon>
        <taxon>Alphaproteobacteria</taxon>
        <taxon>Hyphomicrobiales</taxon>
        <taxon>Methylobacteriaceae</taxon>
        <taxon>Methylobacterium</taxon>
    </lineage>
</organism>
<evidence type="ECO:0000313" key="2">
    <source>
        <dbReference type="Proteomes" id="UP001432995"/>
    </source>
</evidence>
<reference evidence="1" key="1">
    <citation type="submission" date="2024-06" db="EMBL/GenBank/DDBJ databases">
        <authorList>
            <person name="Campbell A.G."/>
        </authorList>
    </citation>
    <scope>NUCLEOTIDE SEQUENCE</scope>
    <source>
        <strain evidence="1">EM17</strain>
    </source>
</reference>
<protein>
    <recommendedName>
        <fullName evidence="3">DUF2783 domain-containing protein</fullName>
    </recommendedName>
</protein>
<evidence type="ECO:0000313" key="1">
    <source>
        <dbReference type="EMBL" id="MER2286630.1"/>
    </source>
</evidence>
<dbReference type="RefSeq" id="WP_350376849.1">
    <property type="nucleotide sequence ID" value="NZ_JBELQD010000001.1"/>
</dbReference>
<proteinExistence type="predicted"/>
<dbReference type="Proteomes" id="UP001432995">
    <property type="component" value="Unassembled WGS sequence"/>
</dbReference>
<accession>A0ABV1QVN5</accession>